<protein>
    <submittedName>
        <fullName evidence="2">Uncharacterized protein</fullName>
    </submittedName>
</protein>
<organism evidence="2 3">
    <name type="scientific">Coptis chinensis</name>
    <dbReference type="NCBI Taxonomy" id="261450"/>
    <lineage>
        <taxon>Eukaryota</taxon>
        <taxon>Viridiplantae</taxon>
        <taxon>Streptophyta</taxon>
        <taxon>Embryophyta</taxon>
        <taxon>Tracheophyta</taxon>
        <taxon>Spermatophyta</taxon>
        <taxon>Magnoliopsida</taxon>
        <taxon>Ranunculales</taxon>
        <taxon>Ranunculaceae</taxon>
        <taxon>Coptidoideae</taxon>
        <taxon>Coptis</taxon>
    </lineage>
</organism>
<keyword evidence="3" id="KW-1185">Reference proteome</keyword>
<gene>
    <name evidence="2" type="ORF">IFM89_023285</name>
</gene>
<dbReference type="PANTHER" id="PTHR36802">
    <property type="entry name" value="OS02G0815400 PROTEIN"/>
    <property type="match status" value="1"/>
</dbReference>
<evidence type="ECO:0000313" key="3">
    <source>
        <dbReference type="Proteomes" id="UP000631114"/>
    </source>
</evidence>
<dbReference type="EMBL" id="JADFTS010000008">
    <property type="protein sequence ID" value="KAF9593468.1"/>
    <property type="molecule type" value="Genomic_DNA"/>
</dbReference>
<sequence length="90" mass="10027">MIDTRRRHIRSRFQSQYFLLACIATSMIETGKLLSASPVTATDEKSKEETRMFKSLRGALLAICYSSTILSASATVGLILLGRQLQSEEQ</sequence>
<comment type="caution">
    <text evidence="2">The sequence shown here is derived from an EMBL/GenBank/DDBJ whole genome shotgun (WGS) entry which is preliminary data.</text>
</comment>
<feature type="transmembrane region" description="Helical" evidence="1">
    <location>
        <begin position="60"/>
        <end position="81"/>
    </location>
</feature>
<keyword evidence="1" id="KW-0812">Transmembrane</keyword>
<reference evidence="2 3" key="1">
    <citation type="submission" date="2020-10" db="EMBL/GenBank/DDBJ databases">
        <title>The Coptis chinensis genome and diversification of protoberbering-type alkaloids.</title>
        <authorList>
            <person name="Wang B."/>
            <person name="Shu S."/>
            <person name="Song C."/>
            <person name="Liu Y."/>
        </authorList>
    </citation>
    <scope>NUCLEOTIDE SEQUENCE [LARGE SCALE GENOMIC DNA]</scope>
    <source>
        <strain evidence="2">HL-2020</strain>
        <tissue evidence="2">Leaf</tissue>
    </source>
</reference>
<dbReference type="AlphaFoldDB" id="A0A835LFD2"/>
<dbReference type="GO" id="GO:0009507">
    <property type="term" value="C:chloroplast"/>
    <property type="evidence" value="ECO:0007669"/>
    <property type="project" value="TreeGrafter"/>
</dbReference>
<dbReference type="OrthoDB" id="1923116at2759"/>
<evidence type="ECO:0000313" key="2">
    <source>
        <dbReference type="EMBL" id="KAF9593468.1"/>
    </source>
</evidence>
<keyword evidence="1" id="KW-0472">Membrane</keyword>
<name>A0A835LFD2_9MAGN</name>
<proteinExistence type="predicted"/>
<accession>A0A835LFD2</accession>
<dbReference type="PANTHER" id="PTHR36802:SF1">
    <property type="entry name" value="OS02G0815400 PROTEIN"/>
    <property type="match status" value="1"/>
</dbReference>
<evidence type="ECO:0000256" key="1">
    <source>
        <dbReference type="SAM" id="Phobius"/>
    </source>
</evidence>
<keyword evidence="1" id="KW-1133">Transmembrane helix</keyword>
<dbReference type="Proteomes" id="UP000631114">
    <property type="component" value="Unassembled WGS sequence"/>
</dbReference>